<proteinExistence type="predicted"/>
<evidence type="ECO:0000256" key="1">
    <source>
        <dbReference type="ARBA" id="ARBA00004370"/>
    </source>
</evidence>
<comment type="caution">
    <text evidence="6">The sequence shown here is derived from an EMBL/GenBank/DDBJ whole genome shotgun (WGS) entry which is preliminary data.</text>
</comment>
<comment type="subcellular location">
    <subcellularLocation>
        <location evidence="1">Membrane</location>
    </subcellularLocation>
</comment>
<feature type="compositionally biased region" description="Basic and acidic residues" evidence="4">
    <location>
        <begin position="151"/>
        <end position="168"/>
    </location>
</feature>
<evidence type="ECO:0000313" key="7">
    <source>
        <dbReference type="Proteomes" id="UP000324767"/>
    </source>
</evidence>
<dbReference type="GO" id="GO:0016020">
    <property type="term" value="C:membrane"/>
    <property type="evidence" value="ECO:0007669"/>
    <property type="project" value="UniProtKB-SubCell"/>
</dbReference>
<protein>
    <recommendedName>
        <fullName evidence="8">PSI domain-containing protein</fullName>
    </recommendedName>
</protein>
<evidence type="ECO:0000256" key="4">
    <source>
        <dbReference type="SAM" id="MobiDB-lite"/>
    </source>
</evidence>
<evidence type="ECO:0000256" key="5">
    <source>
        <dbReference type="SAM" id="Phobius"/>
    </source>
</evidence>
<dbReference type="AlphaFoldDB" id="A0A5M8PMV3"/>
<feature type="transmembrane region" description="Helical" evidence="5">
    <location>
        <begin position="78"/>
        <end position="105"/>
    </location>
</feature>
<dbReference type="Proteomes" id="UP000324767">
    <property type="component" value="Unassembled WGS sequence"/>
</dbReference>
<accession>A0A5M8PMV3</accession>
<dbReference type="Pfam" id="PF01437">
    <property type="entry name" value="PSI"/>
    <property type="match status" value="1"/>
</dbReference>
<dbReference type="InterPro" id="IPR002165">
    <property type="entry name" value="Plexin_repeat"/>
</dbReference>
<keyword evidence="5" id="KW-1133">Transmembrane helix</keyword>
<dbReference type="OrthoDB" id="5427091at2759"/>
<organism evidence="6 7">
    <name type="scientific">Lasallia pustulata</name>
    <dbReference type="NCBI Taxonomy" id="136370"/>
    <lineage>
        <taxon>Eukaryota</taxon>
        <taxon>Fungi</taxon>
        <taxon>Dikarya</taxon>
        <taxon>Ascomycota</taxon>
        <taxon>Pezizomycotina</taxon>
        <taxon>Lecanoromycetes</taxon>
        <taxon>OSLEUM clade</taxon>
        <taxon>Umbilicariomycetidae</taxon>
        <taxon>Umbilicariales</taxon>
        <taxon>Umbilicariaceae</taxon>
        <taxon>Lasallia</taxon>
    </lineage>
</organism>
<sequence>MQEVLDQQADDLFYQCWRLQDCSPCLHSHHPCGWCPTSSTCVPNVHSFLPILAPIRNPDICPHWSERWDLRTKGLGCYVSTVTFLTCIISIASTLLVLGLGWASFKLGKFCWGRWKRRERGWWTVWRCEKWRWFWGWRLVLRKKSSGCGNGDERVGQEADERTGLTGG</sequence>
<evidence type="ECO:0008006" key="8">
    <source>
        <dbReference type="Google" id="ProtNLM"/>
    </source>
</evidence>
<keyword evidence="5" id="KW-0812">Transmembrane</keyword>
<reference evidence="6 7" key="1">
    <citation type="submission" date="2019-09" db="EMBL/GenBank/DDBJ databases">
        <title>The hologenome of the rock-dwelling lichen Lasallia pustulata.</title>
        <authorList>
            <person name="Greshake Tzovaras B."/>
            <person name="Segers F."/>
            <person name="Bicker A."/>
            <person name="Dal Grande F."/>
            <person name="Otte J."/>
            <person name="Hankeln T."/>
            <person name="Schmitt I."/>
            <person name="Ebersberger I."/>
        </authorList>
    </citation>
    <scope>NUCLEOTIDE SEQUENCE [LARGE SCALE GENOMIC DNA]</scope>
    <source>
        <strain evidence="6">A1-1</strain>
    </source>
</reference>
<keyword evidence="2 5" id="KW-0472">Membrane</keyword>
<evidence type="ECO:0000256" key="3">
    <source>
        <dbReference type="ARBA" id="ARBA00023180"/>
    </source>
</evidence>
<evidence type="ECO:0000313" key="6">
    <source>
        <dbReference type="EMBL" id="KAA6410793.1"/>
    </source>
</evidence>
<evidence type="ECO:0000256" key="2">
    <source>
        <dbReference type="ARBA" id="ARBA00023136"/>
    </source>
</evidence>
<feature type="region of interest" description="Disordered" evidence="4">
    <location>
        <begin position="147"/>
        <end position="168"/>
    </location>
</feature>
<gene>
    <name evidence="6" type="ORF">FRX48_05103</name>
</gene>
<dbReference type="EMBL" id="VXIT01000008">
    <property type="protein sequence ID" value="KAA6410793.1"/>
    <property type="molecule type" value="Genomic_DNA"/>
</dbReference>
<name>A0A5M8PMV3_9LECA</name>
<keyword evidence="3" id="KW-0325">Glycoprotein</keyword>